<gene>
    <name evidence="1" type="ORF">DPN68_06710</name>
</gene>
<evidence type="ECO:0000313" key="2">
    <source>
        <dbReference type="Proteomes" id="UP000253319"/>
    </source>
</evidence>
<protein>
    <submittedName>
        <fullName evidence="1">Uncharacterized protein</fullName>
    </submittedName>
</protein>
<sequence length="299" mass="34198">MVKPIKMNCKIPFLFILFALISFTSCLYGQQNQEQRKKHVGVYTLNPNVLHLNKVYMPIGTKKELLKKGWVLTEKKVGLEYQRTLVNDTLITSKQDSLINVVQKWRLENITPSTTEIGKIYLNPVYFTNDFDDKLNSIGYIVIPVNEKATFTHTYTRWSAITIPFSIRPAINGKLRSQVTSEFKIGTAFSLNHDWLIYRNRRMEMKKSTYGFSAGLGFGLGRVELNNDSTSLSNANYTSEEEGLIFFITPGVGLNVRGFKVLGFLGWDVGLTKNTNDWNYNQKPYLGVGIGFDFWTLKK</sequence>
<keyword evidence="2" id="KW-1185">Reference proteome</keyword>
<dbReference type="AlphaFoldDB" id="A0A365P1K5"/>
<dbReference type="Proteomes" id="UP000253319">
    <property type="component" value="Unassembled WGS sequence"/>
</dbReference>
<accession>A0A365P1K5</accession>
<comment type="caution">
    <text evidence="1">The sequence shown here is derived from an EMBL/GenBank/DDBJ whole genome shotgun (WGS) entry which is preliminary data.</text>
</comment>
<evidence type="ECO:0000313" key="1">
    <source>
        <dbReference type="EMBL" id="RBA28397.1"/>
    </source>
</evidence>
<proteinExistence type="predicted"/>
<organism evidence="1 2">
    <name type="scientific">Flavobacterium tibetense</name>
    <dbReference type="NCBI Taxonomy" id="2233533"/>
    <lineage>
        <taxon>Bacteria</taxon>
        <taxon>Pseudomonadati</taxon>
        <taxon>Bacteroidota</taxon>
        <taxon>Flavobacteriia</taxon>
        <taxon>Flavobacteriales</taxon>
        <taxon>Flavobacteriaceae</taxon>
        <taxon>Flavobacterium</taxon>
    </lineage>
</organism>
<dbReference type="EMBL" id="QLST01000007">
    <property type="protein sequence ID" value="RBA28397.1"/>
    <property type="molecule type" value="Genomic_DNA"/>
</dbReference>
<dbReference type="PROSITE" id="PS51257">
    <property type="entry name" value="PROKAR_LIPOPROTEIN"/>
    <property type="match status" value="1"/>
</dbReference>
<name>A0A365P1K5_9FLAO</name>
<reference evidence="1 2" key="1">
    <citation type="submission" date="2018-06" db="EMBL/GenBank/DDBJ databases">
        <title>Flavobacterium tibetense sp. nov., isolated from a wetland YonghuCo on Tibetan Plateau.</title>
        <authorList>
            <person name="Xing P."/>
            <person name="Phurbu D."/>
            <person name="Lu H."/>
        </authorList>
    </citation>
    <scope>NUCLEOTIDE SEQUENCE [LARGE SCALE GENOMIC DNA]</scope>
    <source>
        <strain evidence="1 2">YH5</strain>
    </source>
</reference>